<evidence type="ECO:0000256" key="7">
    <source>
        <dbReference type="SAM" id="MobiDB-lite"/>
    </source>
</evidence>
<reference evidence="10" key="1">
    <citation type="journal article" date="2017" name="Genome Biol.">
        <title>Comparative genomics reveals high biological diversity and specific adaptations in the industrially and medically important fungal genus Aspergillus.</title>
        <authorList>
            <person name="de Vries R.P."/>
            <person name="Riley R."/>
            <person name="Wiebenga A."/>
            <person name="Aguilar-Osorio G."/>
            <person name="Amillis S."/>
            <person name="Uchima C.A."/>
            <person name="Anderluh G."/>
            <person name="Asadollahi M."/>
            <person name="Askin M."/>
            <person name="Barry K."/>
            <person name="Battaglia E."/>
            <person name="Bayram O."/>
            <person name="Benocci T."/>
            <person name="Braus-Stromeyer S.A."/>
            <person name="Caldana C."/>
            <person name="Canovas D."/>
            <person name="Cerqueira G.C."/>
            <person name="Chen F."/>
            <person name="Chen W."/>
            <person name="Choi C."/>
            <person name="Clum A."/>
            <person name="Dos Santos R.A."/>
            <person name="Damasio A.R."/>
            <person name="Diallinas G."/>
            <person name="Emri T."/>
            <person name="Fekete E."/>
            <person name="Flipphi M."/>
            <person name="Freyberg S."/>
            <person name="Gallo A."/>
            <person name="Gournas C."/>
            <person name="Habgood R."/>
            <person name="Hainaut M."/>
            <person name="Harispe M.L."/>
            <person name="Henrissat B."/>
            <person name="Hilden K.S."/>
            <person name="Hope R."/>
            <person name="Hossain A."/>
            <person name="Karabika E."/>
            <person name="Karaffa L."/>
            <person name="Karanyi Z."/>
            <person name="Krasevec N."/>
            <person name="Kuo A."/>
            <person name="Kusch H."/>
            <person name="LaButti K."/>
            <person name="Lagendijk E.L."/>
            <person name="Lapidus A."/>
            <person name="Levasseur A."/>
            <person name="Lindquist E."/>
            <person name="Lipzen A."/>
            <person name="Logrieco A.F."/>
            <person name="MacCabe A."/>
            <person name="Maekelae M.R."/>
            <person name="Malavazi I."/>
            <person name="Melin P."/>
            <person name="Meyer V."/>
            <person name="Mielnichuk N."/>
            <person name="Miskei M."/>
            <person name="Molnar A.P."/>
            <person name="Mule G."/>
            <person name="Ngan C.Y."/>
            <person name="Orejas M."/>
            <person name="Orosz E."/>
            <person name="Ouedraogo J.P."/>
            <person name="Overkamp K.M."/>
            <person name="Park H.-S."/>
            <person name="Perrone G."/>
            <person name="Piumi F."/>
            <person name="Punt P.J."/>
            <person name="Ram A.F."/>
            <person name="Ramon A."/>
            <person name="Rauscher S."/>
            <person name="Record E."/>
            <person name="Riano-Pachon D.M."/>
            <person name="Robert V."/>
            <person name="Roehrig J."/>
            <person name="Ruller R."/>
            <person name="Salamov A."/>
            <person name="Salih N.S."/>
            <person name="Samson R.A."/>
            <person name="Sandor E."/>
            <person name="Sanguinetti M."/>
            <person name="Schuetze T."/>
            <person name="Sepcic K."/>
            <person name="Shelest E."/>
            <person name="Sherlock G."/>
            <person name="Sophianopoulou V."/>
            <person name="Squina F.M."/>
            <person name="Sun H."/>
            <person name="Susca A."/>
            <person name="Todd R.B."/>
            <person name="Tsang A."/>
            <person name="Unkles S.E."/>
            <person name="van de Wiele N."/>
            <person name="van Rossen-Uffink D."/>
            <person name="Oliveira J.V."/>
            <person name="Vesth T.C."/>
            <person name="Visser J."/>
            <person name="Yu J.-H."/>
            <person name="Zhou M."/>
            <person name="Andersen M.R."/>
            <person name="Archer D.B."/>
            <person name="Baker S.E."/>
            <person name="Benoit I."/>
            <person name="Brakhage A.A."/>
            <person name="Braus G.H."/>
            <person name="Fischer R."/>
            <person name="Frisvad J.C."/>
            <person name="Goldman G.H."/>
            <person name="Houbraken J."/>
            <person name="Oakley B."/>
            <person name="Pocsi I."/>
            <person name="Scazzocchio C."/>
            <person name="Seiboth B."/>
            <person name="vanKuyk P.A."/>
            <person name="Wortman J."/>
            <person name="Dyer P.S."/>
            <person name="Grigoriev I.V."/>
        </authorList>
    </citation>
    <scope>NUCLEOTIDE SEQUENCE [LARGE SCALE GENOMIC DNA]</scope>
    <source>
        <strain evidence="10">CBS 593.65</strain>
    </source>
</reference>
<evidence type="ECO:0000256" key="3">
    <source>
        <dbReference type="ARBA" id="ARBA00023015"/>
    </source>
</evidence>
<proteinExistence type="predicted"/>
<name>A0A1L9T1N2_9EURO</name>
<dbReference type="GO" id="GO:0008270">
    <property type="term" value="F:zinc ion binding"/>
    <property type="evidence" value="ECO:0007669"/>
    <property type="project" value="InterPro"/>
</dbReference>
<dbReference type="AlphaFoldDB" id="A0A1L9T1N2"/>
<evidence type="ECO:0000256" key="2">
    <source>
        <dbReference type="ARBA" id="ARBA00022723"/>
    </source>
</evidence>
<evidence type="ECO:0000313" key="10">
    <source>
        <dbReference type="Proteomes" id="UP000184356"/>
    </source>
</evidence>
<dbReference type="PROSITE" id="PS00463">
    <property type="entry name" value="ZN2_CY6_FUNGAL_1"/>
    <property type="match status" value="1"/>
</dbReference>
<comment type="subcellular location">
    <subcellularLocation>
        <location evidence="1">Nucleus</location>
    </subcellularLocation>
</comment>
<keyword evidence="6" id="KW-0539">Nucleus</keyword>
<protein>
    <recommendedName>
        <fullName evidence="8">Zn(2)-C6 fungal-type domain-containing protein</fullName>
    </recommendedName>
</protein>
<dbReference type="InterPro" id="IPR007219">
    <property type="entry name" value="XnlR_reg_dom"/>
</dbReference>
<keyword evidence="4" id="KW-0238">DNA-binding</keyword>
<dbReference type="RefSeq" id="XP_040697168.1">
    <property type="nucleotide sequence ID" value="XM_040852986.1"/>
</dbReference>
<gene>
    <name evidence="9" type="ORF">ASPSYDRAFT_94568</name>
</gene>
<feature type="domain" description="Zn(2)-C6 fungal-type" evidence="8">
    <location>
        <begin position="10"/>
        <end position="40"/>
    </location>
</feature>
<dbReference type="SUPFAM" id="SSF57701">
    <property type="entry name" value="Zn2/Cys6 DNA-binding domain"/>
    <property type="match status" value="1"/>
</dbReference>
<dbReference type="CDD" id="cd12148">
    <property type="entry name" value="fungal_TF_MHR"/>
    <property type="match status" value="1"/>
</dbReference>
<accession>A0A1L9T1N2</accession>
<evidence type="ECO:0000256" key="5">
    <source>
        <dbReference type="ARBA" id="ARBA00023163"/>
    </source>
</evidence>
<dbReference type="Proteomes" id="UP000184356">
    <property type="component" value="Unassembled WGS sequence"/>
</dbReference>
<evidence type="ECO:0000256" key="1">
    <source>
        <dbReference type="ARBA" id="ARBA00004123"/>
    </source>
</evidence>
<dbReference type="InterPro" id="IPR036864">
    <property type="entry name" value="Zn2-C6_fun-type_DNA-bd_sf"/>
</dbReference>
<keyword evidence="10" id="KW-1185">Reference proteome</keyword>
<evidence type="ECO:0000256" key="4">
    <source>
        <dbReference type="ARBA" id="ARBA00023125"/>
    </source>
</evidence>
<dbReference type="Pfam" id="PF04082">
    <property type="entry name" value="Fungal_trans"/>
    <property type="match status" value="1"/>
</dbReference>
<dbReference type="GO" id="GO:0006351">
    <property type="term" value="P:DNA-templated transcription"/>
    <property type="evidence" value="ECO:0007669"/>
    <property type="project" value="InterPro"/>
</dbReference>
<dbReference type="SMART" id="SM00066">
    <property type="entry name" value="GAL4"/>
    <property type="match status" value="1"/>
</dbReference>
<dbReference type="VEuPathDB" id="FungiDB:ASPSYDRAFT_94568"/>
<dbReference type="EMBL" id="KV878597">
    <property type="protein sequence ID" value="OJJ53362.1"/>
    <property type="molecule type" value="Genomic_DNA"/>
</dbReference>
<organism evidence="9 10">
    <name type="scientific">Aspergillus sydowii CBS 593.65</name>
    <dbReference type="NCBI Taxonomy" id="1036612"/>
    <lineage>
        <taxon>Eukaryota</taxon>
        <taxon>Fungi</taxon>
        <taxon>Dikarya</taxon>
        <taxon>Ascomycota</taxon>
        <taxon>Pezizomycotina</taxon>
        <taxon>Eurotiomycetes</taxon>
        <taxon>Eurotiomycetidae</taxon>
        <taxon>Eurotiales</taxon>
        <taxon>Aspergillaceae</taxon>
        <taxon>Aspergillus</taxon>
        <taxon>Aspergillus subgen. Nidulantes</taxon>
    </lineage>
</organism>
<dbReference type="GO" id="GO:0000981">
    <property type="term" value="F:DNA-binding transcription factor activity, RNA polymerase II-specific"/>
    <property type="evidence" value="ECO:0007669"/>
    <property type="project" value="InterPro"/>
</dbReference>
<dbReference type="GO" id="GO:0005634">
    <property type="term" value="C:nucleus"/>
    <property type="evidence" value="ECO:0007669"/>
    <property type="project" value="UniProtKB-SubCell"/>
</dbReference>
<dbReference type="OrthoDB" id="2943660at2759"/>
<keyword evidence="2" id="KW-0479">Metal-binding</keyword>
<dbReference type="PROSITE" id="PS50048">
    <property type="entry name" value="ZN2_CY6_FUNGAL_2"/>
    <property type="match status" value="1"/>
</dbReference>
<feature type="region of interest" description="Disordered" evidence="7">
    <location>
        <begin position="72"/>
        <end position="119"/>
    </location>
</feature>
<dbReference type="Gene3D" id="4.10.240.10">
    <property type="entry name" value="Zn(2)-C6 fungal-type DNA-binding domain"/>
    <property type="match status" value="1"/>
</dbReference>
<keyword evidence="5" id="KW-0804">Transcription</keyword>
<dbReference type="Pfam" id="PF00172">
    <property type="entry name" value="Zn_clus"/>
    <property type="match status" value="1"/>
</dbReference>
<dbReference type="InterPro" id="IPR001138">
    <property type="entry name" value="Zn2Cys6_DnaBD"/>
</dbReference>
<feature type="compositionally biased region" description="Polar residues" evidence="7">
    <location>
        <begin position="97"/>
        <end position="119"/>
    </location>
</feature>
<dbReference type="GeneID" id="63769059"/>
<dbReference type="GO" id="GO:0003677">
    <property type="term" value="F:DNA binding"/>
    <property type="evidence" value="ECO:0007669"/>
    <property type="project" value="UniProtKB-KW"/>
</dbReference>
<dbReference type="CDD" id="cd00067">
    <property type="entry name" value="GAL4"/>
    <property type="match status" value="1"/>
</dbReference>
<keyword evidence="3" id="KW-0805">Transcription regulation</keyword>
<evidence type="ECO:0000259" key="8">
    <source>
        <dbReference type="PROSITE" id="PS50048"/>
    </source>
</evidence>
<dbReference type="InterPro" id="IPR050815">
    <property type="entry name" value="TF_fung"/>
</dbReference>
<dbReference type="PANTHER" id="PTHR47338">
    <property type="entry name" value="ZN(II)2CYS6 TRANSCRIPTION FACTOR (EUROFUNG)-RELATED"/>
    <property type="match status" value="1"/>
</dbReference>
<evidence type="ECO:0000256" key="6">
    <source>
        <dbReference type="ARBA" id="ARBA00023242"/>
    </source>
</evidence>
<evidence type="ECO:0000313" key="9">
    <source>
        <dbReference type="EMBL" id="OJJ53362.1"/>
    </source>
</evidence>
<sequence>MPPDSEKKLACLVCRHRKVACDRGRPQCGLCRKNGFDCQYKAGEHRPGLRAGYVSQLEKRVEELERQMEGVLGRLSQSQPSQPPDETDEPDEIHAAPSTSQPNPQLYPQNAGSTSSPLNTAMDSATLAYELQLVWLQKYQPWFPIMHHTSVSGAFAEAENAPGLLQKAIMAVAIWDIPAIPWERKQFLSESLRQEVILNAMGSLHLYTVQALLTLSILFWGEGKWIQYSNLAAMCKRLSQQLGLPTVASVATVQPSKMCPLDAVLSDTKIDQEERLRAFWMIEMLDSIFALGLPSYPPTTAAPLSATLPCSDTAWALQDHFGECVPFHDLQYSSGFSMCISLCTVELAPVHQFQQSVIQTGDMAGGPEWQSAAQRLDERLTIWREEFVAAVFRLINAESPHDARAEMKPYIVLTNCVLNMAVITLLQSQTTLPEGVGQEMEPWPYANHRCMYACENMAAKIRRMEEAELESCSPCLVLPIFAAARFYIVHTKCLHADVSVNLHSLAYSLHICSRRWPLAKMFESVIRTAVAEHRTPVLQSALPIEFYDLRYAVVEICHLLQRWVDSYSSPDLRNI</sequence>
<dbReference type="PANTHER" id="PTHR47338:SF20">
    <property type="entry name" value="ZN(II)2CYS6 TRANSCRIPTION FACTOR (EUROFUNG)"/>
    <property type="match status" value="1"/>
</dbReference>